<sequence length="53" mass="5795">MLVTVRNNVASLKKQGMSLDEIVAARPTAAFDAKWGNFVFNGAQFTKMDYAGL</sequence>
<dbReference type="EMBL" id="JAZHGA010000006">
    <property type="protein sequence ID" value="MEM5340038.1"/>
    <property type="molecule type" value="Genomic_DNA"/>
</dbReference>
<protein>
    <submittedName>
        <fullName evidence="1">Uncharacterized protein</fullName>
    </submittedName>
</protein>
<organism evidence="1 2">
    <name type="scientific">Paraburkholderia azotifigens</name>
    <dbReference type="NCBI Taxonomy" id="2057004"/>
    <lineage>
        <taxon>Bacteria</taxon>
        <taxon>Pseudomonadati</taxon>
        <taxon>Pseudomonadota</taxon>
        <taxon>Betaproteobacteria</taxon>
        <taxon>Burkholderiales</taxon>
        <taxon>Burkholderiaceae</taxon>
        <taxon>Paraburkholderia</taxon>
    </lineage>
</organism>
<keyword evidence="2" id="KW-1185">Reference proteome</keyword>
<proteinExistence type="predicted"/>
<dbReference type="Proteomes" id="UP001481677">
    <property type="component" value="Unassembled WGS sequence"/>
</dbReference>
<gene>
    <name evidence="1" type="ORF">V4C56_10395</name>
</gene>
<name>A0ABU9QZF8_9BURK</name>
<evidence type="ECO:0000313" key="2">
    <source>
        <dbReference type="Proteomes" id="UP001481677"/>
    </source>
</evidence>
<accession>A0ABU9QZF8</accession>
<dbReference type="RefSeq" id="WP_231516305.1">
    <property type="nucleotide sequence ID" value="NZ_JAZHFZ010000050.1"/>
</dbReference>
<reference evidence="1 2" key="1">
    <citation type="submission" date="2024-01" db="EMBL/GenBank/DDBJ databases">
        <title>The diversity of rhizobia nodulating Mimosa spp. in eleven states of Brazil covering several biomes is determined by host plant, location, and edaphic factors.</title>
        <authorList>
            <person name="Rouws L."/>
            <person name="Barauna A."/>
            <person name="Beukes C."/>
            <person name="De Faria S.M."/>
            <person name="Gross E."/>
            <person name="Dos Reis Junior F.B."/>
            <person name="Simon M."/>
            <person name="Maluk M."/>
            <person name="Odee D.W."/>
            <person name="Kenicer G."/>
            <person name="Young J.P.W."/>
            <person name="Reis V.M."/>
            <person name="Zilli J."/>
            <person name="James E.K."/>
        </authorList>
    </citation>
    <scope>NUCLEOTIDE SEQUENCE [LARGE SCALE GENOMIC DNA]</scope>
    <source>
        <strain evidence="1 2">JPY530</strain>
    </source>
</reference>
<comment type="caution">
    <text evidence="1">The sequence shown here is derived from an EMBL/GenBank/DDBJ whole genome shotgun (WGS) entry which is preliminary data.</text>
</comment>
<evidence type="ECO:0000313" key="1">
    <source>
        <dbReference type="EMBL" id="MEM5340038.1"/>
    </source>
</evidence>